<dbReference type="PANTHER" id="PTHR46577">
    <property type="entry name" value="HTH-TYPE TRANSCRIPTIONAL REGULATORY PROTEIN GABR"/>
    <property type="match status" value="1"/>
</dbReference>
<dbReference type="InterPro" id="IPR036390">
    <property type="entry name" value="WH_DNA-bd_sf"/>
</dbReference>
<dbReference type="RefSeq" id="WP_120117903.1">
    <property type="nucleotide sequence ID" value="NZ_BORI01000012.1"/>
</dbReference>
<proteinExistence type="inferred from homology"/>
<evidence type="ECO:0000313" key="10">
    <source>
        <dbReference type="Proteomes" id="UP000287296"/>
    </source>
</evidence>
<reference evidence="9 10" key="1">
    <citation type="submission" date="2018-12" db="EMBL/GenBank/DDBJ databases">
        <authorList>
            <person name="Sun L."/>
            <person name="Chen Z."/>
        </authorList>
    </citation>
    <scope>NUCLEOTIDE SEQUENCE [LARGE SCALE GENOMIC DNA]</scope>
    <source>
        <strain evidence="9 10">LMG 29736</strain>
    </source>
</reference>
<dbReference type="InterPro" id="IPR036388">
    <property type="entry name" value="WH-like_DNA-bd_sf"/>
</dbReference>
<evidence type="ECO:0000256" key="4">
    <source>
        <dbReference type="ARBA" id="ARBA00022898"/>
    </source>
</evidence>
<keyword evidence="4" id="KW-0663">Pyridoxal phosphate</keyword>
<dbReference type="GO" id="GO:0030170">
    <property type="term" value="F:pyridoxal phosphate binding"/>
    <property type="evidence" value="ECO:0007669"/>
    <property type="project" value="InterPro"/>
</dbReference>
<dbReference type="Pfam" id="PF00155">
    <property type="entry name" value="Aminotran_1_2"/>
    <property type="match status" value="1"/>
</dbReference>
<dbReference type="PANTHER" id="PTHR46577:SF1">
    <property type="entry name" value="HTH-TYPE TRANSCRIPTIONAL REGULATORY PROTEIN GABR"/>
    <property type="match status" value="1"/>
</dbReference>
<dbReference type="CDD" id="cd00609">
    <property type="entry name" value="AAT_like"/>
    <property type="match status" value="1"/>
</dbReference>
<dbReference type="PRINTS" id="PR00035">
    <property type="entry name" value="HTHGNTR"/>
</dbReference>
<dbReference type="SUPFAM" id="SSF46785">
    <property type="entry name" value="Winged helix' DNA-binding domain"/>
    <property type="match status" value="1"/>
</dbReference>
<keyword evidence="3 9" id="KW-0032">Aminotransferase</keyword>
<evidence type="ECO:0000256" key="3">
    <source>
        <dbReference type="ARBA" id="ARBA00022576"/>
    </source>
</evidence>
<dbReference type="InterPro" id="IPR051446">
    <property type="entry name" value="HTH_trans_reg/aminotransferase"/>
</dbReference>
<keyword evidence="6" id="KW-0238">DNA-binding</keyword>
<dbReference type="Gene3D" id="1.10.10.10">
    <property type="entry name" value="Winged helix-like DNA-binding domain superfamily/Winged helix DNA-binding domain"/>
    <property type="match status" value="1"/>
</dbReference>
<dbReference type="PROSITE" id="PS50949">
    <property type="entry name" value="HTH_GNTR"/>
    <property type="match status" value="1"/>
</dbReference>
<evidence type="ECO:0000256" key="1">
    <source>
        <dbReference type="ARBA" id="ARBA00001933"/>
    </source>
</evidence>
<dbReference type="InterPro" id="IPR004839">
    <property type="entry name" value="Aminotransferase_I/II_large"/>
</dbReference>
<keyword evidence="7" id="KW-0804">Transcription</keyword>
<evidence type="ECO:0000256" key="7">
    <source>
        <dbReference type="ARBA" id="ARBA00023163"/>
    </source>
</evidence>
<keyword evidence="9" id="KW-0808">Transferase</keyword>
<dbReference type="Gene3D" id="3.40.640.10">
    <property type="entry name" value="Type I PLP-dependent aspartate aminotransferase-like (Major domain)"/>
    <property type="match status" value="1"/>
</dbReference>
<comment type="cofactor">
    <cofactor evidence="1">
        <name>pyridoxal 5'-phosphate</name>
        <dbReference type="ChEBI" id="CHEBI:597326"/>
    </cofactor>
</comment>
<evidence type="ECO:0000256" key="2">
    <source>
        <dbReference type="ARBA" id="ARBA00005384"/>
    </source>
</evidence>
<dbReference type="Pfam" id="PF00392">
    <property type="entry name" value="GntR"/>
    <property type="match status" value="1"/>
</dbReference>
<name>A0A429X6K5_SIMTE</name>
<accession>A0A429X6K5</accession>
<dbReference type="InterPro" id="IPR000524">
    <property type="entry name" value="Tscrpt_reg_HTH_GntR"/>
</dbReference>
<dbReference type="Proteomes" id="UP000287296">
    <property type="component" value="Unassembled WGS sequence"/>
</dbReference>
<comment type="similarity">
    <text evidence="2">In the C-terminal section; belongs to the class-I pyridoxal-phosphate-dependent aminotransferase family.</text>
</comment>
<dbReference type="CDD" id="cd07377">
    <property type="entry name" value="WHTH_GntR"/>
    <property type="match status" value="1"/>
</dbReference>
<organism evidence="9 10">
    <name type="scientific">Siminovitchia terrae</name>
    <name type="common">Bacillus terrae</name>
    <dbReference type="NCBI Taxonomy" id="1914933"/>
    <lineage>
        <taxon>Bacteria</taxon>
        <taxon>Bacillati</taxon>
        <taxon>Bacillota</taxon>
        <taxon>Bacilli</taxon>
        <taxon>Bacillales</taxon>
        <taxon>Bacillaceae</taxon>
        <taxon>Siminovitchia</taxon>
    </lineage>
</organism>
<dbReference type="SUPFAM" id="SSF53383">
    <property type="entry name" value="PLP-dependent transferases"/>
    <property type="match status" value="1"/>
</dbReference>
<evidence type="ECO:0000313" key="9">
    <source>
        <dbReference type="EMBL" id="RST59065.1"/>
    </source>
</evidence>
<dbReference type="SMART" id="SM00345">
    <property type="entry name" value="HTH_GNTR"/>
    <property type="match status" value="1"/>
</dbReference>
<comment type="caution">
    <text evidence="9">The sequence shown here is derived from an EMBL/GenBank/DDBJ whole genome shotgun (WGS) entry which is preliminary data.</text>
</comment>
<evidence type="ECO:0000256" key="6">
    <source>
        <dbReference type="ARBA" id="ARBA00023125"/>
    </source>
</evidence>
<dbReference type="InterPro" id="IPR015424">
    <property type="entry name" value="PyrdxlP-dep_Trfase"/>
</dbReference>
<protein>
    <submittedName>
        <fullName evidence="9">PLP-dependent aminotransferase family protein</fullName>
    </submittedName>
</protein>
<dbReference type="EMBL" id="QYTW02000014">
    <property type="protein sequence ID" value="RST59065.1"/>
    <property type="molecule type" value="Genomic_DNA"/>
</dbReference>
<evidence type="ECO:0000259" key="8">
    <source>
        <dbReference type="PROSITE" id="PS50949"/>
    </source>
</evidence>
<dbReference type="AlphaFoldDB" id="A0A429X6K5"/>
<dbReference type="GO" id="GO:0008483">
    <property type="term" value="F:transaminase activity"/>
    <property type="evidence" value="ECO:0007669"/>
    <property type="project" value="UniProtKB-KW"/>
</dbReference>
<dbReference type="OrthoDB" id="9808770at2"/>
<dbReference type="GO" id="GO:0003677">
    <property type="term" value="F:DNA binding"/>
    <property type="evidence" value="ECO:0007669"/>
    <property type="project" value="UniProtKB-KW"/>
</dbReference>
<dbReference type="GO" id="GO:0003700">
    <property type="term" value="F:DNA-binding transcription factor activity"/>
    <property type="evidence" value="ECO:0007669"/>
    <property type="project" value="InterPro"/>
</dbReference>
<keyword evidence="5" id="KW-0805">Transcription regulation</keyword>
<gene>
    <name evidence="9" type="ORF">D5F11_014375</name>
</gene>
<evidence type="ECO:0000256" key="5">
    <source>
        <dbReference type="ARBA" id="ARBA00023015"/>
    </source>
</evidence>
<sequence length="480" mass="54806">MKICPRLENQSSEPLYLQLYQYLKEEIQTGGIPSLKRLPSIRELADDLHISKTTVQMAYQQLLAEGYVESKERSGYFVVKMEKEPFGDLPHFSQPPSEKKPTAAQKNILFDFYMSHIDVDHFPFQKWKAYVNQSLNSEFLSYGDKQGEPGLRSSISRYLRQARAVNCAEEQIVIGSGTQTIMRLLCQLIGLDGKKIAMEEPGYDGVRHVFQGLGFEMSPVKLEADGINLDALERSGAKVVYITPSHQFPLGMVMPITKRIKLLQWAEENGGLIIEDDYDGEFRYHGKPIPSLQGLDANGNVIYAGTFSKSLMPAIRMSYIVLPERLLHIYQANRFKYDQTVSRLHQRTLQMFMESGEWERHIRRMRKIYQKKHDLLLQTIKNTMGDYVKITGQNAGLHIVTQIKSRKSADELVEIAERLGVKVYSTTANWSIGQEKGNPLILLGFGGLSEEQIVEGIELLHEAWLPFYEDQQKPIDSHVT</sequence>
<dbReference type="InterPro" id="IPR015421">
    <property type="entry name" value="PyrdxlP-dep_Trfase_major"/>
</dbReference>
<feature type="domain" description="HTH gntR-type" evidence="8">
    <location>
        <begin position="13"/>
        <end position="81"/>
    </location>
</feature>